<reference evidence="1 2" key="1">
    <citation type="submission" date="2018-06" db="EMBL/GenBank/DDBJ databases">
        <authorList>
            <consortium name="Pathogen Informatics"/>
            <person name="Doyle S."/>
        </authorList>
    </citation>
    <scope>NUCLEOTIDE SEQUENCE [LARGE SCALE GENOMIC DNA]</scope>
    <source>
        <strain evidence="1 2">NCTC10661</strain>
    </source>
</reference>
<evidence type="ECO:0000313" key="1">
    <source>
        <dbReference type="EMBL" id="SPV18574.1"/>
    </source>
</evidence>
<accession>A0AAE8NEQ2</accession>
<comment type="caution">
    <text evidence="1">The sequence shown here is derived from an EMBL/GenBank/DDBJ whole genome shotgun (WGS) entry which is preliminary data.</text>
</comment>
<dbReference type="Proteomes" id="UP000250416">
    <property type="component" value="Unassembled WGS sequence"/>
</dbReference>
<evidence type="ECO:0000313" key="2">
    <source>
        <dbReference type="Proteomes" id="UP000250416"/>
    </source>
</evidence>
<proteinExistence type="predicted"/>
<dbReference type="EMBL" id="UARD01000012">
    <property type="protein sequence ID" value="SPV18574.1"/>
    <property type="molecule type" value="Genomic_DNA"/>
</dbReference>
<sequence>MIDRLFFSVIHNDRSRVFDDSALGALRYKRLAWCL</sequence>
<name>A0AAE8NEQ2_BURCE</name>
<organism evidence="1 2">
    <name type="scientific">Burkholderia cepacia</name>
    <name type="common">Pseudomonas cepacia</name>
    <dbReference type="NCBI Taxonomy" id="292"/>
    <lineage>
        <taxon>Bacteria</taxon>
        <taxon>Pseudomonadati</taxon>
        <taxon>Pseudomonadota</taxon>
        <taxon>Betaproteobacteria</taxon>
        <taxon>Burkholderiales</taxon>
        <taxon>Burkholderiaceae</taxon>
        <taxon>Burkholderia</taxon>
        <taxon>Burkholderia cepacia complex</taxon>
    </lineage>
</organism>
<protein>
    <submittedName>
        <fullName evidence="1">Glyoxalase/bleomycin resistance protein/dioxygenase</fullName>
    </submittedName>
</protein>
<dbReference type="AlphaFoldDB" id="A0AAE8NEQ2"/>
<gene>
    <name evidence="1" type="ORF">NCTC10661_02831</name>
</gene>